<dbReference type="KEGG" id="pbo:PACID_24570"/>
<accession>K7RYY7</accession>
<evidence type="ECO:0000256" key="1">
    <source>
        <dbReference type="SAM" id="MobiDB-lite"/>
    </source>
</evidence>
<protein>
    <submittedName>
        <fullName evidence="2">Uncharacterized protein</fullName>
    </submittedName>
</protein>
<dbReference type="HOGENOM" id="CLU_2555510_0_0_11"/>
<dbReference type="AlphaFoldDB" id="K7RYY7"/>
<proteinExistence type="predicted"/>
<evidence type="ECO:0000313" key="3">
    <source>
        <dbReference type="Proteomes" id="UP000000214"/>
    </source>
</evidence>
<organism evidence="2 3">
    <name type="scientific">Acidipropionibacterium acidipropionici (strain ATCC 4875 / DSM 20272 / JCM 6432 / NBRC 12425 / NCIMB 8070 / 4)</name>
    <name type="common">Propionibacterium acidipropionici</name>
    <dbReference type="NCBI Taxonomy" id="1171373"/>
    <lineage>
        <taxon>Bacteria</taxon>
        <taxon>Bacillati</taxon>
        <taxon>Actinomycetota</taxon>
        <taxon>Actinomycetes</taxon>
        <taxon>Propionibacteriales</taxon>
        <taxon>Propionibacteriaceae</taxon>
        <taxon>Acidipropionibacterium</taxon>
    </lineage>
</organism>
<evidence type="ECO:0000313" key="2">
    <source>
        <dbReference type="EMBL" id="AFV90233.1"/>
    </source>
</evidence>
<feature type="compositionally biased region" description="Gly residues" evidence="1">
    <location>
        <begin position="54"/>
        <end position="72"/>
    </location>
</feature>
<dbReference type="EMBL" id="CP003493">
    <property type="protein sequence ID" value="AFV90233.1"/>
    <property type="molecule type" value="Genomic_DNA"/>
</dbReference>
<gene>
    <name evidence="2" type="ordered locus">PACID_24570</name>
</gene>
<feature type="region of interest" description="Disordered" evidence="1">
    <location>
        <begin position="42"/>
        <end position="82"/>
    </location>
</feature>
<sequence length="82" mass="7722">MCTGLPVAESRTIVTGSTDRLAAVPNVALSGAGPGFGIPAPLGATLGTGRRGDGSGGGNRRAGMTGPGGGETGLEEGTVAQA</sequence>
<name>K7RYY7_ACIA4</name>
<reference evidence="2 3" key="1">
    <citation type="journal article" date="2012" name="BMC Genomics">
        <title>The genome sequence of Propionibacterium acidipropionici provides insights into its biotechnological and industrial potential.</title>
        <authorList>
            <person name="Parizzi L.P."/>
            <person name="Grassi M.C."/>
            <person name="Llerena L.A."/>
            <person name="Carazzolle M.F."/>
            <person name="Queiroz V.L."/>
            <person name="Lunardi I."/>
            <person name="Zeidler A.F."/>
            <person name="Teixeira P.J."/>
            <person name="Mieczkowski P."/>
            <person name="Rincones J."/>
            <person name="Pereira G.A."/>
        </authorList>
    </citation>
    <scope>NUCLEOTIDE SEQUENCE [LARGE SCALE GENOMIC DNA]</scope>
    <source>
        <strain evidence="3">ATCC 4875 / DSM 20272 / JCM 6432 / NBRC 12425 / NCIMB 8070</strain>
    </source>
</reference>
<dbReference type="Proteomes" id="UP000000214">
    <property type="component" value="Chromosome"/>
</dbReference>